<protein>
    <submittedName>
        <fullName evidence="2">Uncharacterized protein</fullName>
    </submittedName>
</protein>
<dbReference type="KEGG" id="tva:4757888"/>
<evidence type="ECO:0000313" key="2">
    <source>
        <dbReference type="EMBL" id="EAY00069.1"/>
    </source>
</evidence>
<feature type="transmembrane region" description="Helical" evidence="1">
    <location>
        <begin position="47"/>
        <end position="67"/>
    </location>
</feature>
<reference evidence="2" key="1">
    <citation type="submission" date="2006-10" db="EMBL/GenBank/DDBJ databases">
        <authorList>
            <person name="Amadeo P."/>
            <person name="Zhao Q."/>
            <person name="Wortman J."/>
            <person name="Fraser-Liggett C."/>
            <person name="Carlton J."/>
        </authorList>
    </citation>
    <scope>NUCLEOTIDE SEQUENCE</scope>
    <source>
        <strain evidence="2">G3</strain>
    </source>
</reference>
<keyword evidence="1" id="KW-1133">Transmembrane helix</keyword>
<keyword evidence="1" id="KW-0472">Membrane</keyword>
<name>A2F4W1_TRIV3</name>
<feature type="transmembrane region" description="Helical" evidence="1">
    <location>
        <begin position="79"/>
        <end position="102"/>
    </location>
</feature>
<feature type="transmembrane region" description="Helical" evidence="1">
    <location>
        <begin position="12"/>
        <end position="32"/>
    </location>
</feature>
<organism evidence="2 3">
    <name type="scientific">Trichomonas vaginalis (strain ATCC PRA-98 / G3)</name>
    <dbReference type="NCBI Taxonomy" id="412133"/>
    <lineage>
        <taxon>Eukaryota</taxon>
        <taxon>Metamonada</taxon>
        <taxon>Parabasalia</taxon>
        <taxon>Trichomonadida</taxon>
        <taxon>Trichomonadidae</taxon>
        <taxon>Trichomonas</taxon>
    </lineage>
</organism>
<sequence length="170" mass="18709">MPFTAENINFHLLSISGIILSLLCVVPLVYSLKAMRTGDIANCKSALFAFLIILIIVPILMLTLSAINTYLVCKGNNSLAFIFYFAISFFALVMLICSAILMNNAHSYSNLSTTPPDKVEAARETGNQARLAGMTGIFATSICLLILVLTAASFFIIRNKTKKQEYSHWM</sequence>
<dbReference type="RefSeq" id="XP_001312998.1">
    <property type="nucleotide sequence ID" value="XM_001312997.1"/>
</dbReference>
<feature type="transmembrane region" description="Helical" evidence="1">
    <location>
        <begin position="137"/>
        <end position="157"/>
    </location>
</feature>
<dbReference type="EMBL" id="DS113615">
    <property type="protein sequence ID" value="EAY00069.1"/>
    <property type="molecule type" value="Genomic_DNA"/>
</dbReference>
<gene>
    <name evidence="2" type="ORF">TVAG_196290</name>
</gene>
<proteinExistence type="predicted"/>
<accession>A2F4W1</accession>
<dbReference type="VEuPathDB" id="TrichDB:TVAGG3_0088430"/>
<dbReference type="AlphaFoldDB" id="A2F4W1"/>
<reference evidence="2" key="2">
    <citation type="journal article" date="2007" name="Science">
        <title>Draft genome sequence of the sexually transmitted pathogen Trichomonas vaginalis.</title>
        <authorList>
            <person name="Carlton J.M."/>
            <person name="Hirt R.P."/>
            <person name="Silva J.C."/>
            <person name="Delcher A.L."/>
            <person name="Schatz M."/>
            <person name="Zhao Q."/>
            <person name="Wortman J.R."/>
            <person name="Bidwell S.L."/>
            <person name="Alsmark U.C.M."/>
            <person name="Besteiro S."/>
            <person name="Sicheritz-Ponten T."/>
            <person name="Noel C.J."/>
            <person name="Dacks J.B."/>
            <person name="Foster P.G."/>
            <person name="Simillion C."/>
            <person name="Van de Peer Y."/>
            <person name="Miranda-Saavedra D."/>
            <person name="Barton G.J."/>
            <person name="Westrop G.D."/>
            <person name="Mueller S."/>
            <person name="Dessi D."/>
            <person name="Fiori P.L."/>
            <person name="Ren Q."/>
            <person name="Paulsen I."/>
            <person name="Zhang H."/>
            <person name="Bastida-Corcuera F.D."/>
            <person name="Simoes-Barbosa A."/>
            <person name="Brown M.T."/>
            <person name="Hayes R.D."/>
            <person name="Mukherjee M."/>
            <person name="Okumura C.Y."/>
            <person name="Schneider R."/>
            <person name="Smith A.J."/>
            <person name="Vanacova S."/>
            <person name="Villalvazo M."/>
            <person name="Haas B.J."/>
            <person name="Pertea M."/>
            <person name="Feldblyum T.V."/>
            <person name="Utterback T.R."/>
            <person name="Shu C.L."/>
            <person name="Osoegawa K."/>
            <person name="de Jong P.J."/>
            <person name="Hrdy I."/>
            <person name="Horvathova L."/>
            <person name="Zubacova Z."/>
            <person name="Dolezal P."/>
            <person name="Malik S.B."/>
            <person name="Logsdon J.M. Jr."/>
            <person name="Henze K."/>
            <person name="Gupta A."/>
            <person name="Wang C.C."/>
            <person name="Dunne R.L."/>
            <person name="Upcroft J.A."/>
            <person name="Upcroft P."/>
            <person name="White O."/>
            <person name="Salzberg S.L."/>
            <person name="Tang P."/>
            <person name="Chiu C.-H."/>
            <person name="Lee Y.-S."/>
            <person name="Embley T.M."/>
            <person name="Coombs G.H."/>
            <person name="Mottram J.C."/>
            <person name="Tachezy J."/>
            <person name="Fraser-Liggett C.M."/>
            <person name="Johnson P.J."/>
        </authorList>
    </citation>
    <scope>NUCLEOTIDE SEQUENCE [LARGE SCALE GENOMIC DNA]</scope>
    <source>
        <strain evidence="2">G3</strain>
    </source>
</reference>
<dbReference type="VEuPathDB" id="TrichDB:TVAG_196290"/>
<evidence type="ECO:0000313" key="3">
    <source>
        <dbReference type="Proteomes" id="UP000001542"/>
    </source>
</evidence>
<dbReference type="Proteomes" id="UP000001542">
    <property type="component" value="Unassembled WGS sequence"/>
</dbReference>
<keyword evidence="3" id="KW-1185">Reference proteome</keyword>
<keyword evidence="1" id="KW-0812">Transmembrane</keyword>
<evidence type="ECO:0000256" key="1">
    <source>
        <dbReference type="SAM" id="Phobius"/>
    </source>
</evidence>
<dbReference type="InParanoid" id="A2F4W1"/>